<gene>
    <name evidence="2" type="ORF">AEK19_MT1312</name>
</gene>
<sequence length="42" mass="4583">MEPFPLRPTDSCEKQSPSPLAKTIPPSLRVRLTEVLCSTGLS</sequence>
<proteinExistence type="predicted"/>
<evidence type="ECO:0000256" key="1">
    <source>
        <dbReference type="SAM" id="MobiDB-lite"/>
    </source>
</evidence>
<reference evidence="2" key="1">
    <citation type="submission" date="2017-03" db="EMBL/GenBank/DDBJ databases">
        <title>The mitochondrial genome of the carnivorous plant Utricularia reniformis (Lentibulariaceae): structure, comparative analysis and evolutionary landmarks.</title>
        <authorList>
            <person name="Silva S.R."/>
            <person name="Alvarenga D.O."/>
            <person name="Michael T.P."/>
            <person name="Miranda V.F.O."/>
            <person name="Varani A.M."/>
        </authorList>
    </citation>
    <scope>NUCLEOTIDE SEQUENCE</scope>
</reference>
<evidence type="ECO:0000313" key="2">
    <source>
        <dbReference type="EMBL" id="ART31513.1"/>
    </source>
</evidence>
<dbReference type="AlphaFoldDB" id="A0A1Y0B2C1"/>
<organism evidence="2">
    <name type="scientific">Utricularia reniformis</name>
    <dbReference type="NCBI Taxonomy" id="192314"/>
    <lineage>
        <taxon>Eukaryota</taxon>
        <taxon>Viridiplantae</taxon>
        <taxon>Streptophyta</taxon>
        <taxon>Embryophyta</taxon>
        <taxon>Tracheophyta</taxon>
        <taxon>Spermatophyta</taxon>
        <taxon>Magnoliopsida</taxon>
        <taxon>eudicotyledons</taxon>
        <taxon>Gunneridae</taxon>
        <taxon>Pentapetalae</taxon>
        <taxon>asterids</taxon>
        <taxon>lamiids</taxon>
        <taxon>Lamiales</taxon>
        <taxon>Lentibulariaceae</taxon>
        <taxon>Utricularia</taxon>
    </lineage>
</organism>
<accession>A0A1Y0B2C1</accession>
<dbReference type="EMBL" id="KY774314">
    <property type="protein sequence ID" value="ART31513.1"/>
    <property type="molecule type" value="Genomic_DNA"/>
</dbReference>
<feature type="region of interest" description="Disordered" evidence="1">
    <location>
        <begin position="1"/>
        <end position="25"/>
    </location>
</feature>
<name>A0A1Y0B2C1_9LAMI</name>
<protein>
    <submittedName>
        <fullName evidence="2">Uncharacterized protein</fullName>
    </submittedName>
</protein>
<geneLocation type="mitochondrion" evidence="2"/>
<keyword evidence="2" id="KW-0496">Mitochondrion</keyword>